<dbReference type="EMBL" id="ML992662">
    <property type="protein sequence ID" value="KAF2217871.1"/>
    <property type="molecule type" value="Genomic_DNA"/>
</dbReference>
<dbReference type="Proteomes" id="UP000799539">
    <property type="component" value="Unassembled WGS sequence"/>
</dbReference>
<dbReference type="AlphaFoldDB" id="A0A6A6FWU1"/>
<accession>A0A6A6FWU1</accession>
<protein>
    <submittedName>
        <fullName evidence="1">Uncharacterized protein</fullName>
    </submittedName>
</protein>
<evidence type="ECO:0000313" key="2">
    <source>
        <dbReference type="Proteomes" id="UP000799539"/>
    </source>
</evidence>
<evidence type="ECO:0000313" key="1">
    <source>
        <dbReference type="EMBL" id="KAF2217871.1"/>
    </source>
</evidence>
<sequence length="166" mass="17999">MESPGQGDNVACGGPTLLAALRLPGIPNADIDHLSMTHSAVYEVRSLLLILIGISMQSGTGSRAPSVAWFKNNRPCMPDSSYDTTRKAEQATCFGRAATRSHYGSYTEADYCQNFFAGATEFVIFQWSSSTSPDGAYGVELWLLAETHAAKESEWPGPGRWSQTKN</sequence>
<organism evidence="1 2">
    <name type="scientific">Cercospora zeae-maydis SCOH1-5</name>
    <dbReference type="NCBI Taxonomy" id="717836"/>
    <lineage>
        <taxon>Eukaryota</taxon>
        <taxon>Fungi</taxon>
        <taxon>Dikarya</taxon>
        <taxon>Ascomycota</taxon>
        <taxon>Pezizomycotina</taxon>
        <taxon>Dothideomycetes</taxon>
        <taxon>Dothideomycetidae</taxon>
        <taxon>Mycosphaerellales</taxon>
        <taxon>Mycosphaerellaceae</taxon>
        <taxon>Cercospora</taxon>
    </lineage>
</organism>
<proteinExistence type="predicted"/>
<gene>
    <name evidence="1" type="ORF">CERZMDRAFT_92512</name>
</gene>
<keyword evidence="2" id="KW-1185">Reference proteome</keyword>
<reference evidence="1" key="1">
    <citation type="journal article" date="2020" name="Stud. Mycol.">
        <title>101 Dothideomycetes genomes: a test case for predicting lifestyles and emergence of pathogens.</title>
        <authorList>
            <person name="Haridas S."/>
            <person name="Albert R."/>
            <person name="Binder M."/>
            <person name="Bloem J."/>
            <person name="Labutti K."/>
            <person name="Salamov A."/>
            <person name="Andreopoulos B."/>
            <person name="Baker S."/>
            <person name="Barry K."/>
            <person name="Bills G."/>
            <person name="Bluhm B."/>
            <person name="Cannon C."/>
            <person name="Castanera R."/>
            <person name="Culley D."/>
            <person name="Daum C."/>
            <person name="Ezra D."/>
            <person name="Gonzalez J."/>
            <person name="Henrissat B."/>
            <person name="Kuo A."/>
            <person name="Liang C."/>
            <person name="Lipzen A."/>
            <person name="Lutzoni F."/>
            <person name="Magnuson J."/>
            <person name="Mondo S."/>
            <person name="Nolan M."/>
            <person name="Ohm R."/>
            <person name="Pangilinan J."/>
            <person name="Park H.-J."/>
            <person name="Ramirez L."/>
            <person name="Alfaro M."/>
            <person name="Sun H."/>
            <person name="Tritt A."/>
            <person name="Yoshinaga Y."/>
            <person name="Zwiers L.-H."/>
            <person name="Turgeon B."/>
            <person name="Goodwin S."/>
            <person name="Spatafora J."/>
            <person name="Crous P."/>
            <person name="Grigoriev I."/>
        </authorList>
    </citation>
    <scope>NUCLEOTIDE SEQUENCE</scope>
    <source>
        <strain evidence="1">SCOH1-5</strain>
    </source>
</reference>
<name>A0A6A6FWU1_9PEZI</name>